<dbReference type="Proteomes" id="UP001258994">
    <property type="component" value="Chromosome"/>
</dbReference>
<evidence type="ECO:0000256" key="2">
    <source>
        <dbReference type="ARBA" id="ARBA00022723"/>
    </source>
</evidence>
<dbReference type="RefSeq" id="WP_348390063.1">
    <property type="nucleotide sequence ID" value="NZ_CP134145.1"/>
</dbReference>
<feature type="compositionally biased region" description="Basic and acidic residues" evidence="7">
    <location>
        <begin position="275"/>
        <end position="285"/>
    </location>
</feature>
<evidence type="ECO:0000313" key="10">
    <source>
        <dbReference type="Proteomes" id="UP001258994"/>
    </source>
</evidence>
<dbReference type="InterPro" id="IPR001915">
    <property type="entry name" value="Peptidase_M48"/>
</dbReference>
<dbReference type="InterPro" id="IPR051156">
    <property type="entry name" value="Mito/Outer_Membr_Metalloprot"/>
</dbReference>
<evidence type="ECO:0000256" key="7">
    <source>
        <dbReference type="SAM" id="MobiDB-lite"/>
    </source>
</evidence>
<keyword evidence="1 6" id="KW-0645">Protease</keyword>
<sequence length="285" mass="30931">MKKTLLITLTVFTLIACSTSPTGRRQVLLHSSSELDKMGAQSFEQMKEQEPISKDKKVNQFVQCVANYITPNVKSTVHKGEWEIVVFDSEQVNAFALPGGKIGVYTGILNVTENADQLAAIIGHEVGHVIAQHSNERLSSNQLSKGALVVAGAAAASSDIDNKALVVAGAAVGMKYLLLMPYGRAHESEADIIGQDLMAKSGFDPRASVKLWQNMAKLSKDAPPEFFSTHPSNQTRISDLTKHLQVSEPLYAQRNVNPECIKPVIPKPKSKAKPVTKEVDDSKKG</sequence>
<evidence type="ECO:0000256" key="4">
    <source>
        <dbReference type="ARBA" id="ARBA00022833"/>
    </source>
</evidence>
<evidence type="ECO:0000259" key="8">
    <source>
        <dbReference type="Pfam" id="PF01435"/>
    </source>
</evidence>
<name>A0ABY9TQ12_9GAMM</name>
<organism evidence="9 10">
    <name type="scientific">Thalassotalea psychrophila</name>
    <dbReference type="NCBI Taxonomy" id="3065647"/>
    <lineage>
        <taxon>Bacteria</taxon>
        <taxon>Pseudomonadati</taxon>
        <taxon>Pseudomonadota</taxon>
        <taxon>Gammaproteobacteria</taxon>
        <taxon>Alteromonadales</taxon>
        <taxon>Colwelliaceae</taxon>
        <taxon>Thalassotalea</taxon>
    </lineage>
</organism>
<keyword evidence="4 6" id="KW-0862">Zinc</keyword>
<keyword evidence="10" id="KW-1185">Reference proteome</keyword>
<reference evidence="10" key="1">
    <citation type="submission" date="2023-09" db="EMBL/GenBank/DDBJ databases">
        <authorList>
            <person name="Li S."/>
            <person name="Li X."/>
            <person name="Zhang C."/>
            <person name="Zhao Z."/>
        </authorList>
    </citation>
    <scope>NUCLEOTIDE SEQUENCE [LARGE SCALE GENOMIC DNA]</scope>
    <source>
        <strain evidence="10">SQ149</strain>
    </source>
</reference>
<protein>
    <submittedName>
        <fullName evidence="9">M48 family metallopeptidase</fullName>
    </submittedName>
</protein>
<dbReference type="PANTHER" id="PTHR22726">
    <property type="entry name" value="METALLOENDOPEPTIDASE OMA1"/>
    <property type="match status" value="1"/>
</dbReference>
<evidence type="ECO:0000256" key="5">
    <source>
        <dbReference type="ARBA" id="ARBA00023049"/>
    </source>
</evidence>
<keyword evidence="2" id="KW-0479">Metal-binding</keyword>
<feature type="domain" description="Peptidase M48" evidence="8">
    <location>
        <begin position="64"/>
        <end position="242"/>
    </location>
</feature>
<gene>
    <name evidence="9" type="ORF">RGQ13_12390</name>
</gene>
<dbReference type="Gene3D" id="3.30.2010.10">
    <property type="entry name" value="Metalloproteases ('zincins'), catalytic domain"/>
    <property type="match status" value="1"/>
</dbReference>
<evidence type="ECO:0000256" key="6">
    <source>
        <dbReference type="RuleBase" id="RU003983"/>
    </source>
</evidence>
<comment type="similarity">
    <text evidence="6">Belongs to the peptidase M48 family.</text>
</comment>
<dbReference type="EMBL" id="CP134145">
    <property type="protein sequence ID" value="WNC70928.1"/>
    <property type="molecule type" value="Genomic_DNA"/>
</dbReference>
<evidence type="ECO:0000256" key="3">
    <source>
        <dbReference type="ARBA" id="ARBA00022801"/>
    </source>
</evidence>
<dbReference type="Pfam" id="PF01435">
    <property type="entry name" value="Peptidase_M48"/>
    <property type="match status" value="1"/>
</dbReference>
<evidence type="ECO:0000256" key="1">
    <source>
        <dbReference type="ARBA" id="ARBA00022670"/>
    </source>
</evidence>
<dbReference type="PANTHER" id="PTHR22726:SF24">
    <property type="entry name" value="M48 FAMILY METALLOPEPTIDASE"/>
    <property type="match status" value="1"/>
</dbReference>
<keyword evidence="5 6" id="KW-0482">Metalloprotease</keyword>
<dbReference type="CDD" id="cd07331">
    <property type="entry name" value="M48C_Oma1_like"/>
    <property type="match status" value="1"/>
</dbReference>
<comment type="cofactor">
    <cofactor evidence="6">
        <name>Zn(2+)</name>
        <dbReference type="ChEBI" id="CHEBI:29105"/>
    </cofactor>
    <text evidence="6">Binds 1 zinc ion per subunit.</text>
</comment>
<proteinExistence type="inferred from homology"/>
<accession>A0ABY9TQ12</accession>
<dbReference type="PROSITE" id="PS51257">
    <property type="entry name" value="PROKAR_LIPOPROTEIN"/>
    <property type="match status" value="1"/>
</dbReference>
<evidence type="ECO:0000313" key="9">
    <source>
        <dbReference type="EMBL" id="WNC70928.1"/>
    </source>
</evidence>
<feature type="region of interest" description="Disordered" evidence="7">
    <location>
        <begin position="263"/>
        <end position="285"/>
    </location>
</feature>
<keyword evidence="3 6" id="KW-0378">Hydrolase</keyword>